<feature type="compositionally biased region" description="Basic and acidic residues" evidence="1">
    <location>
        <begin position="1215"/>
        <end position="1226"/>
    </location>
</feature>
<evidence type="ECO:0000259" key="2">
    <source>
        <dbReference type="Pfam" id="PF22600"/>
    </source>
</evidence>
<feature type="compositionally biased region" description="Polar residues" evidence="1">
    <location>
        <begin position="1914"/>
        <end position="1925"/>
    </location>
</feature>
<dbReference type="PANTHER" id="PTHR12271">
    <property type="entry name" value="POLY A POLYMERASE CID PAP -RELATED"/>
    <property type="match status" value="1"/>
</dbReference>
<dbReference type="Gene3D" id="1.10.1410.10">
    <property type="match status" value="1"/>
</dbReference>
<feature type="region of interest" description="Disordered" evidence="1">
    <location>
        <begin position="1211"/>
        <end position="1292"/>
    </location>
</feature>
<dbReference type="Proteomes" id="UP000823046">
    <property type="component" value="Unassembled WGS sequence"/>
</dbReference>
<feature type="region of interest" description="Disordered" evidence="1">
    <location>
        <begin position="1821"/>
        <end position="1860"/>
    </location>
</feature>
<feature type="region of interest" description="Disordered" evidence="1">
    <location>
        <begin position="1676"/>
        <end position="1704"/>
    </location>
</feature>
<dbReference type="Gene3D" id="3.30.460.10">
    <property type="entry name" value="Beta Polymerase, domain 2"/>
    <property type="match status" value="1"/>
</dbReference>
<feature type="region of interest" description="Disordered" evidence="1">
    <location>
        <begin position="1010"/>
        <end position="1099"/>
    </location>
</feature>
<proteinExistence type="predicted"/>
<comment type="caution">
    <text evidence="3">The sequence shown here is derived from an EMBL/GenBank/DDBJ whole genome shotgun (WGS) entry which is preliminary data.</text>
</comment>
<dbReference type="SUPFAM" id="SSF81301">
    <property type="entry name" value="Nucleotidyltransferase"/>
    <property type="match status" value="1"/>
</dbReference>
<dbReference type="Pfam" id="PF22600">
    <property type="entry name" value="MTPAP-like_central"/>
    <property type="match status" value="1"/>
</dbReference>
<feature type="region of interest" description="Disordered" evidence="1">
    <location>
        <begin position="1908"/>
        <end position="1946"/>
    </location>
</feature>
<dbReference type="SUPFAM" id="SSF81631">
    <property type="entry name" value="PAP/OAS1 substrate-binding domain"/>
    <property type="match status" value="1"/>
</dbReference>
<reference evidence="3 4" key="1">
    <citation type="journal article" date="2020" name="bioRxiv">
        <title>Metabolic contributions of an alphaproteobacterial endosymbiont in the apicomplexan Cardiosporidium cionae.</title>
        <authorList>
            <person name="Hunter E.S."/>
            <person name="Paight C.J."/>
            <person name="Lane C.E."/>
        </authorList>
    </citation>
    <scope>NUCLEOTIDE SEQUENCE [LARGE SCALE GENOMIC DNA]</scope>
    <source>
        <strain evidence="3">ESH_2018</strain>
    </source>
</reference>
<feature type="compositionally biased region" description="Low complexity" evidence="1">
    <location>
        <begin position="1454"/>
        <end position="1466"/>
    </location>
</feature>
<dbReference type="EMBL" id="JADAQX010000314">
    <property type="protein sequence ID" value="KAF8820731.1"/>
    <property type="molecule type" value="Genomic_DNA"/>
</dbReference>
<sequence length="2244" mass="244196">MSDERASLPDYCEASNAIHISKASETKGWPPLSPFASPILLGHESSWKDATENVKHTSPVCTTDTATAYHEAVETPSLPSFRAPGAVDTEGAACLVSSRGIETSFPPPSTVETSFPLPSTVETSFPPPSTVETSFPLPSTVETSFPLNSPRFSTVALPSPLLPSSPLRTSLPPTHIATVASSARDTLYEGEGDAPSKGKAEIDVAPCPVTPPSSSIPLVSPPQASPLEAIRSLEQSLWCIFKRSEKQLEAILHAITPTPEDRRKKKMIFNCLVHFVKSAFGDHIALLLTGSTAYDADARFSDLDIVVQTTIRDALVVLQGISKTLQEVQAEMKYDHQNDWALKDVKHLLVDSARVPILTLKSRDGILCDVSVNTGNSIRHTEYFKQILHHKPSLRPVMRLVKHWVKVRNLPTMKDGGLPSIVWMSLAVHFCYLETLNEDKILHTDRPLQRFIMHATSRQNPSSSPLSPSTSSCNLLPPSILSSTSLFFSLVQFFSNLRSRETLSQTVSVHPDGGCSKKSMKETAMHILSPSCHGGVWDDLLSVVDPHNASFPSPSLNGASEFTASTLLSMDHIDLAAKISSGTWLVYLYELRRADCLLQNAFISLSHTLPVDTLSSLQDKKVCLYREGKEISPSSSPFSSLSSPSFPPLSEEMGGAAFSLAISNIYEEVKGDRYLIPASVTPFFEVSSKKEKKGGEDEGQNGAEDVWCVILLEGRLHIVHLLTICADSETWWSKEFLSRRDIRSVMHGQVYALVSKEEASQVYNEFLPITPKEEKPCLSSRMEEEDPSSSSSSSFLFEEEPFSEPSKPSQLESQKSQDPTVLKGMFPGILIPVVSGGILPASTPSSLPPPLLFNPCNFVCRLEVERWNAVAPDGQLYVPLDYCTPSEGNQWQIYTLSKEELCRFRELETIAKTAPYWRSQTMPSRGGDTLPSSHLGGGLPPTPGLVPPVSSASLQPVVPLCRYCKKEGFLSVTASVLTHRERVDPTFALYSRIQQAMHRQPLSRMAPLEKFLDGDSGDLPPLSSSPLTPPKCEVTSQRGPPYKPPPPSQAGEGEGGNHPMQLSPPTQGAPQHRSLSLSSLQPSYAVQKQRGSGLSHSPCFSTHSQNEMISLCAVSTPQGEVPIARGYRSSPPSPSHASSTPCMDSVDETKEVSRDASTVQPSLCSNETAFLPLFSKRRSIDPSSLPYFQPDVSRKSDALLPLLPSVIASPSVTPVHREHEGEKPPSELEALPSTPPFTLPLAISPTGRGTSGGNISTSSSIHLRTELEGRPWKGPASRPSSGSLQTLPSTSALSSGLASPPLILSPYSNGFTASSFSPSLSIHMDEGKYERMQHMPPLASSLHSVGGGGPFPQSSPMYMHYLPSPLSPAYPMPTSIPFLFTPSMPFHFTSHPFPLSTPTAMTPPSTLAPLHFPYVSHPSDFRGRTGEVYAEGRGAPSSFFHRKGSDSSFREGRGPPSRSSYSPYLSTMQDPRSGESFPIPHSMWENSTRWRRNDPSCGDVCLLNHTSQAVTPPQTGGQVVPFLLHPSLPVNYPLPPSRVPSLHNPSPRSLSSLYSSSLPSPPMFPSLEEHPLRSPVVSERASLSKMKDASSPRFYTEHSVSTFSDDSSRLLFPLDDSLTSPLSLSPSISSLAVSLSTLPTAPTETLPGDTPAIPLIGDSPLPLISSVSPFLYPLPVPPQNKQGIEPSSTRDEKNTSTPRGVSSLDLAPSLHACADASTAPGDICKPHSTSLHTPVYTGETVPPLEETLRSACEEEEAPFVSLLSPPHPPSCSNPPNPSTAAKASPIAERVLRMDISSSTMVNSPRNPILAHSAIATSGLTSSLPRRSLSSPLNELSSSEAAAPPSPTCASASFESMPPEDVCGTHPPLSYSLKEDVFPSSELPMLLQHTSYSSCSSPLMDASKFMEAPPLPLQEDSSPDTGKSQTPGPPHFPLFSETESSEKTKRHNIPLKSRPEILLYRPGALRKKKQYPLDVLTEMEVPSLLISQPEISERKKGTRMYTSGPAFFEESSCQSKAMSLSSHSDHEKHSPLLSRNLSEDTYSKGGCRERPTYLCTETEVSLPDEDTGNALECVSLPSTLEIDIPVSTSCRRNIFKDISDKLETFERKTLHKPMPAAVNEETKPLPTSLYRTPKFQGEVNFHKRMYNEIVHRVNVHLCSNTNLPRKGTSIGRETQRMGVSRRRQTICVGMETRHNLSTPVVDPRPTRSANIPPIAMSNRNKKKKPLSTLAFSKEPFQEAWKRVGV</sequence>
<keyword evidence="4" id="KW-1185">Reference proteome</keyword>
<feature type="domain" description="Poly(A) RNA polymerase mitochondrial-like central palm" evidence="2">
    <location>
        <begin position="246"/>
        <end position="385"/>
    </location>
</feature>
<feature type="region of interest" description="Disordered" evidence="1">
    <location>
        <begin position="1432"/>
        <end position="1480"/>
    </location>
</feature>
<evidence type="ECO:0000313" key="4">
    <source>
        <dbReference type="Proteomes" id="UP000823046"/>
    </source>
</evidence>
<organism evidence="3 4">
    <name type="scientific">Cardiosporidium cionae</name>
    <dbReference type="NCBI Taxonomy" id="476202"/>
    <lineage>
        <taxon>Eukaryota</taxon>
        <taxon>Sar</taxon>
        <taxon>Alveolata</taxon>
        <taxon>Apicomplexa</taxon>
        <taxon>Aconoidasida</taxon>
        <taxon>Nephromycida</taxon>
        <taxon>Cardiosporidium</taxon>
    </lineage>
</organism>
<feature type="region of interest" description="Disordered" evidence="1">
    <location>
        <begin position="774"/>
        <end position="817"/>
    </location>
</feature>
<feature type="compositionally biased region" description="Low complexity" evidence="1">
    <location>
        <begin position="1821"/>
        <end position="1852"/>
    </location>
</feature>
<feature type="compositionally biased region" description="Polar residues" evidence="1">
    <location>
        <begin position="1063"/>
        <end position="1099"/>
    </location>
</feature>
<dbReference type="InterPro" id="IPR043519">
    <property type="entry name" value="NT_sf"/>
</dbReference>
<evidence type="ECO:0000313" key="3">
    <source>
        <dbReference type="EMBL" id="KAF8820731.1"/>
    </source>
</evidence>
<feature type="region of interest" description="Disordered" evidence="1">
    <location>
        <begin position="2195"/>
        <end position="2223"/>
    </location>
</feature>
<gene>
    <name evidence="3" type="ORF">IE077_002861</name>
</gene>
<dbReference type="PANTHER" id="PTHR12271:SF40">
    <property type="entry name" value="POLY(A) RNA POLYMERASE GLD2"/>
    <property type="match status" value="1"/>
</dbReference>
<feature type="compositionally biased region" description="Basic and acidic residues" evidence="1">
    <location>
        <begin position="1443"/>
        <end position="1453"/>
    </location>
</feature>
<name>A0ABQ7J9P1_9APIC</name>
<feature type="region of interest" description="Disordered" evidence="1">
    <location>
        <begin position="2017"/>
        <end position="2043"/>
    </location>
</feature>
<feature type="compositionally biased region" description="Low complexity" evidence="1">
    <location>
        <begin position="1017"/>
        <end position="1026"/>
    </location>
</feature>
<evidence type="ECO:0000256" key="1">
    <source>
        <dbReference type="SAM" id="MobiDB-lite"/>
    </source>
</evidence>
<accession>A0ABQ7J9P1</accession>
<protein>
    <recommendedName>
        <fullName evidence="2">Poly(A) RNA polymerase mitochondrial-like central palm domain-containing protein</fullName>
    </recommendedName>
</protein>
<feature type="region of interest" description="Disordered" evidence="1">
    <location>
        <begin position="1123"/>
        <end position="1160"/>
    </location>
</feature>
<dbReference type="InterPro" id="IPR054708">
    <property type="entry name" value="MTPAP-like_central"/>
</dbReference>